<name>A0A0C1FPR2_9SPHI</name>
<feature type="signal peptide" evidence="1">
    <location>
        <begin position="1"/>
        <end position="22"/>
    </location>
</feature>
<gene>
    <name evidence="2" type="ORF">OC25_11655</name>
</gene>
<dbReference type="EMBL" id="JSYN01000013">
    <property type="protein sequence ID" value="KIA93698.1"/>
    <property type="molecule type" value="Genomic_DNA"/>
</dbReference>
<proteinExistence type="predicted"/>
<keyword evidence="3" id="KW-1185">Reference proteome</keyword>
<evidence type="ECO:0000313" key="3">
    <source>
        <dbReference type="Proteomes" id="UP000031246"/>
    </source>
</evidence>
<sequence length="208" mass="23322">MKLQKYTLQHLLCITGMLFCLACTEDKPKEVAVAPVKASKNPFPFYKDIEVKPGLNFEIISWGKGVDSIGGYQILMSDSIRNNYRSAAVDRKGIITDAWNMDLDNDGNPELYIQLLSKKNVSDLNVFEYAGGDFNKISFPALNDKQKKGYTGNDKFFIKNGDLFRSFPVKDTADSTKTVTKTLQYRLSGNSFSANEVKTAEEDTKAKK</sequence>
<dbReference type="OrthoDB" id="980465at2"/>
<evidence type="ECO:0000313" key="2">
    <source>
        <dbReference type="EMBL" id="KIA93698.1"/>
    </source>
</evidence>
<organism evidence="2 3">
    <name type="scientific">Pedobacter kyungheensis</name>
    <dbReference type="NCBI Taxonomy" id="1069985"/>
    <lineage>
        <taxon>Bacteria</taxon>
        <taxon>Pseudomonadati</taxon>
        <taxon>Bacteroidota</taxon>
        <taxon>Sphingobacteriia</taxon>
        <taxon>Sphingobacteriales</taxon>
        <taxon>Sphingobacteriaceae</taxon>
        <taxon>Pedobacter</taxon>
    </lineage>
</organism>
<evidence type="ECO:0000256" key="1">
    <source>
        <dbReference type="SAM" id="SignalP"/>
    </source>
</evidence>
<comment type="caution">
    <text evidence="2">The sequence shown here is derived from an EMBL/GenBank/DDBJ whole genome shotgun (WGS) entry which is preliminary data.</text>
</comment>
<protein>
    <recommendedName>
        <fullName evidence="4">Lipoprotein</fullName>
    </recommendedName>
</protein>
<keyword evidence="1" id="KW-0732">Signal</keyword>
<evidence type="ECO:0008006" key="4">
    <source>
        <dbReference type="Google" id="ProtNLM"/>
    </source>
</evidence>
<dbReference type="Proteomes" id="UP000031246">
    <property type="component" value="Unassembled WGS sequence"/>
</dbReference>
<dbReference type="RefSeq" id="WP_039476091.1">
    <property type="nucleotide sequence ID" value="NZ_JSYN01000013.1"/>
</dbReference>
<accession>A0A0C1FPR2</accession>
<dbReference type="AlphaFoldDB" id="A0A0C1FPR2"/>
<reference evidence="2 3" key="1">
    <citation type="submission" date="2014-10" db="EMBL/GenBank/DDBJ databases">
        <title>Pedobacter Kyungheensis.</title>
        <authorList>
            <person name="Anderson B.M."/>
            <person name="Newman J.D."/>
        </authorList>
    </citation>
    <scope>NUCLEOTIDE SEQUENCE [LARGE SCALE GENOMIC DNA]</scope>
    <source>
        <strain evidence="2 3">KACC 16221</strain>
    </source>
</reference>
<feature type="chain" id="PRO_5002132499" description="Lipoprotein" evidence="1">
    <location>
        <begin position="23"/>
        <end position="208"/>
    </location>
</feature>